<evidence type="ECO:0000313" key="3">
    <source>
        <dbReference type="Proteomes" id="UP001444625"/>
    </source>
</evidence>
<dbReference type="InterPro" id="IPR034660">
    <property type="entry name" value="DinB/YfiT-like"/>
</dbReference>
<dbReference type="InterPro" id="IPR024775">
    <property type="entry name" value="DinB-like"/>
</dbReference>
<evidence type="ECO:0000259" key="1">
    <source>
        <dbReference type="Pfam" id="PF12867"/>
    </source>
</evidence>
<reference evidence="2 3" key="1">
    <citation type="submission" date="2024-05" db="EMBL/GenBank/DDBJ databases">
        <authorList>
            <person name="Haq I."/>
            <person name="Ullah Z."/>
            <person name="Ahmad R."/>
            <person name="Li M."/>
            <person name="Tong Y."/>
        </authorList>
    </citation>
    <scope>NUCLEOTIDE SEQUENCE [LARGE SCALE GENOMIC DNA]</scope>
    <source>
        <strain evidence="2 3">16A2E</strain>
    </source>
</reference>
<dbReference type="Pfam" id="PF12867">
    <property type="entry name" value="DinB_2"/>
    <property type="match status" value="1"/>
</dbReference>
<dbReference type="EMBL" id="JBDIML010000003">
    <property type="protein sequence ID" value="MEN2767458.1"/>
    <property type="molecule type" value="Genomic_DNA"/>
</dbReference>
<keyword evidence="3" id="KW-1185">Reference proteome</keyword>
<evidence type="ECO:0000313" key="2">
    <source>
        <dbReference type="EMBL" id="MEN2767458.1"/>
    </source>
</evidence>
<gene>
    <name evidence="2" type="ORF">ABC228_09675</name>
</gene>
<organism evidence="2 3">
    <name type="scientific">Ornithinibacillus xuwenensis</name>
    <dbReference type="NCBI Taxonomy" id="3144668"/>
    <lineage>
        <taxon>Bacteria</taxon>
        <taxon>Bacillati</taxon>
        <taxon>Bacillota</taxon>
        <taxon>Bacilli</taxon>
        <taxon>Bacillales</taxon>
        <taxon>Bacillaceae</taxon>
        <taxon>Ornithinibacillus</taxon>
    </lineage>
</organism>
<comment type="caution">
    <text evidence="2">The sequence shown here is derived from an EMBL/GenBank/DDBJ whole genome shotgun (WGS) entry which is preliminary data.</text>
</comment>
<feature type="domain" description="DinB-like" evidence="1">
    <location>
        <begin position="22"/>
        <end position="148"/>
    </location>
</feature>
<sequence length="157" mass="18634">MNSEKKSILEHYQKSIEWVNNLSNLSEKQWRMPIATNKWTVAEVIGHLIPWDEFILMNRIPYFFEATNLPKSPEVEAINQKASVDSKEREKEETITIFTHFRREIISALEKFEDAKWTKEIVMNQSTFSLYHYFSGLVEHDIHHFQQIHHAIGVSFN</sequence>
<dbReference type="Proteomes" id="UP001444625">
    <property type="component" value="Unassembled WGS sequence"/>
</dbReference>
<dbReference type="Gene3D" id="1.20.120.450">
    <property type="entry name" value="dinb family like domain"/>
    <property type="match status" value="1"/>
</dbReference>
<dbReference type="SUPFAM" id="SSF109854">
    <property type="entry name" value="DinB/YfiT-like putative metalloenzymes"/>
    <property type="match status" value="1"/>
</dbReference>
<proteinExistence type="predicted"/>
<name>A0ABU9XGP7_9BACI</name>
<dbReference type="RefSeq" id="WP_345824934.1">
    <property type="nucleotide sequence ID" value="NZ_JBDIML010000003.1"/>
</dbReference>
<protein>
    <submittedName>
        <fullName evidence="2">DinB family protein</fullName>
    </submittedName>
</protein>
<accession>A0ABU9XGP7</accession>